<organism evidence="2 3">
    <name type="scientific">Dichomitus squalens (strain LYAD-421)</name>
    <name type="common">Western red white-rot fungus</name>
    <dbReference type="NCBI Taxonomy" id="732165"/>
    <lineage>
        <taxon>Eukaryota</taxon>
        <taxon>Fungi</taxon>
        <taxon>Dikarya</taxon>
        <taxon>Basidiomycota</taxon>
        <taxon>Agaricomycotina</taxon>
        <taxon>Agaricomycetes</taxon>
        <taxon>Polyporales</taxon>
        <taxon>Polyporaceae</taxon>
        <taxon>Dichomitus</taxon>
    </lineage>
</organism>
<evidence type="ECO:0000313" key="3">
    <source>
        <dbReference type="Proteomes" id="UP000053319"/>
    </source>
</evidence>
<protein>
    <submittedName>
        <fullName evidence="2">Uncharacterized protein</fullName>
    </submittedName>
</protein>
<dbReference type="HOGENOM" id="CLU_2145782_0_0_1"/>
<evidence type="ECO:0000256" key="1">
    <source>
        <dbReference type="SAM" id="Phobius"/>
    </source>
</evidence>
<feature type="transmembrane region" description="Helical" evidence="1">
    <location>
        <begin position="6"/>
        <end position="28"/>
    </location>
</feature>
<dbReference type="KEGG" id="dsq:DICSQDRAFT_169447"/>
<dbReference type="OrthoDB" id="2756573at2759"/>
<keyword evidence="1" id="KW-1133">Transmembrane helix</keyword>
<gene>
    <name evidence="2" type="ORF">DICSQDRAFT_169447</name>
</gene>
<keyword evidence="1" id="KW-0812">Transmembrane</keyword>
<dbReference type="EMBL" id="JH719406">
    <property type="protein sequence ID" value="EJF62406.1"/>
    <property type="molecule type" value="Genomic_DNA"/>
</dbReference>
<dbReference type="AlphaFoldDB" id="R7T1Z3"/>
<dbReference type="GeneID" id="18838966"/>
<sequence>MLWDGILYFIVLQVLNVLHLVFTELSIISSYGLSDISIFTSHLTSVILSNFLMDLQQSYQKNVNLDTDDPLHTSHISTLRSDTASYSLGPLGAIIGPDTYPADAELEDMTTA</sequence>
<evidence type="ECO:0000313" key="2">
    <source>
        <dbReference type="EMBL" id="EJF62406.1"/>
    </source>
</evidence>
<dbReference type="RefSeq" id="XP_007365118.1">
    <property type="nucleotide sequence ID" value="XM_007365056.1"/>
</dbReference>
<accession>R7T1Z3</accession>
<dbReference type="Proteomes" id="UP000053319">
    <property type="component" value="Unassembled WGS sequence"/>
</dbReference>
<proteinExistence type="predicted"/>
<name>R7T1Z3_DICSQ</name>
<reference evidence="2 3" key="1">
    <citation type="journal article" date="2012" name="Science">
        <title>The Paleozoic origin of enzymatic lignin decomposition reconstructed from 31 fungal genomes.</title>
        <authorList>
            <person name="Floudas D."/>
            <person name="Binder M."/>
            <person name="Riley R."/>
            <person name="Barry K."/>
            <person name="Blanchette R.A."/>
            <person name="Henrissat B."/>
            <person name="Martinez A.T."/>
            <person name="Otillar R."/>
            <person name="Spatafora J.W."/>
            <person name="Yadav J.S."/>
            <person name="Aerts A."/>
            <person name="Benoit I."/>
            <person name="Boyd A."/>
            <person name="Carlson A."/>
            <person name="Copeland A."/>
            <person name="Coutinho P.M."/>
            <person name="de Vries R.P."/>
            <person name="Ferreira P."/>
            <person name="Findley K."/>
            <person name="Foster B."/>
            <person name="Gaskell J."/>
            <person name="Glotzer D."/>
            <person name="Gorecki P."/>
            <person name="Heitman J."/>
            <person name="Hesse C."/>
            <person name="Hori C."/>
            <person name="Igarashi K."/>
            <person name="Jurgens J.A."/>
            <person name="Kallen N."/>
            <person name="Kersten P."/>
            <person name="Kohler A."/>
            <person name="Kuees U."/>
            <person name="Kumar T.K.A."/>
            <person name="Kuo A."/>
            <person name="LaButti K."/>
            <person name="Larrondo L.F."/>
            <person name="Lindquist E."/>
            <person name="Ling A."/>
            <person name="Lombard V."/>
            <person name="Lucas S."/>
            <person name="Lundell T."/>
            <person name="Martin R."/>
            <person name="McLaughlin D.J."/>
            <person name="Morgenstern I."/>
            <person name="Morin E."/>
            <person name="Murat C."/>
            <person name="Nagy L.G."/>
            <person name="Nolan M."/>
            <person name="Ohm R.A."/>
            <person name="Patyshakuliyeva A."/>
            <person name="Rokas A."/>
            <person name="Ruiz-Duenas F.J."/>
            <person name="Sabat G."/>
            <person name="Salamov A."/>
            <person name="Samejima M."/>
            <person name="Schmutz J."/>
            <person name="Slot J.C."/>
            <person name="St John F."/>
            <person name="Stenlid J."/>
            <person name="Sun H."/>
            <person name="Sun S."/>
            <person name="Syed K."/>
            <person name="Tsang A."/>
            <person name="Wiebenga A."/>
            <person name="Young D."/>
            <person name="Pisabarro A."/>
            <person name="Eastwood D.C."/>
            <person name="Martin F."/>
            <person name="Cullen D."/>
            <person name="Grigoriev I.V."/>
            <person name="Hibbett D.S."/>
        </authorList>
    </citation>
    <scope>NUCLEOTIDE SEQUENCE [LARGE SCALE GENOMIC DNA]</scope>
    <source>
        <strain evidence="2 3">LYAD-421 SS1</strain>
    </source>
</reference>
<keyword evidence="1" id="KW-0472">Membrane</keyword>